<evidence type="ECO:0000313" key="3">
    <source>
        <dbReference type="Proteomes" id="UP000245946"/>
    </source>
</evidence>
<organism evidence="2 3">
    <name type="scientific">Tilletiopsis washingtonensis</name>
    <dbReference type="NCBI Taxonomy" id="58919"/>
    <lineage>
        <taxon>Eukaryota</taxon>
        <taxon>Fungi</taxon>
        <taxon>Dikarya</taxon>
        <taxon>Basidiomycota</taxon>
        <taxon>Ustilaginomycotina</taxon>
        <taxon>Exobasidiomycetes</taxon>
        <taxon>Entylomatales</taxon>
        <taxon>Entylomatales incertae sedis</taxon>
        <taxon>Tilletiopsis</taxon>
    </lineage>
</organism>
<dbReference type="Proteomes" id="UP000245946">
    <property type="component" value="Unassembled WGS sequence"/>
</dbReference>
<dbReference type="RefSeq" id="XP_025595670.1">
    <property type="nucleotide sequence ID" value="XM_025739177.1"/>
</dbReference>
<feature type="region of interest" description="Disordered" evidence="1">
    <location>
        <begin position="129"/>
        <end position="169"/>
    </location>
</feature>
<keyword evidence="3" id="KW-1185">Reference proteome</keyword>
<evidence type="ECO:0000313" key="2">
    <source>
        <dbReference type="EMBL" id="PWN95391.1"/>
    </source>
</evidence>
<dbReference type="GeneID" id="37266723"/>
<proteinExistence type="predicted"/>
<sequence length="183" mass="20728">MWVRSSRSGCTVLLPALSTLRQHARRMLRALLRRMLHRRCAFCSSRRTPPSSIARTTRRAMRDVQAASVAAPSPPTTRRRCWRPSVWNWLPRACGECCFLVVDAELTRLSLRPVLMAPMPPCLLCAGPPRRSRRPTCSSPFARRLATSRPGPRPPASRPRETLRLRRPPPWPCASRRATLSCA</sequence>
<protein>
    <submittedName>
        <fullName evidence="2">Uncharacterized protein</fullName>
    </submittedName>
</protein>
<accession>A0A316Z1I0</accession>
<gene>
    <name evidence="2" type="ORF">FA09DRAFT_149612</name>
</gene>
<dbReference type="EMBL" id="KZ819305">
    <property type="protein sequence ID" value="PWN95391.1"/>
    <property type="molecule type" value="Genomic_DNA"/>
</dbReference>
<reference evidence="2 3" key="1">
    <citation type="journal article" date="2018" name="Mol. Biol. Evol.">
        <title>Broad Genomic Sampling Reveals a Smut Pathogenic Ancestry of the Fungal Clade Ustilaginomycotina.</title>
        <authorList>
            <person name="Kijpornyongpan T."/>
            <person name="Mondo S.J."/>
            <person name="Barry K."/>
            <person name="Sandor L."/>
            <person name="Lee J."/>
            <person name="Lipzen A."/>
            <person name="Pangilinan J."/>
            <person name="LaButti K."/>
            <person name="Hainaut M."/>
            <person name="Henrissat B."/>
            <person name="Grigoriev I.V."/>
            <person name="Spatafora J.W."/>
            <person name="Aime M.C."/>
        </authorList>
    </citation>
    <scope>NUCLEOTIDE SEQUENCE [LARGE SCALE GENOMIC DNA]</scope>
    <source>
        <strain evidence="2 3">MCA 4186</strain>
    </source>
</reference>
<evidence type="ECO:0000256" key="1">
    <source>
        <dbReference type="SAM" id="MobiDB-lite"/>
    </source>
</evidence>
<name>A0A316Z1I0_9BASI</name>
<dbReference type="AlphaFoldDB" id="A0A316Z1I0"/>